<organism evidence="2 3">
    <name type="scientific">Bradyrhizobium sediminis</name>
    <dbReference type="NCBI Taxonomy" id="2840469"/>
    <lineage>
        <taxon>Bacteria</taxon>
        <taxon>Pseudomonadati</taxon>
        <taxon>Pseudomonadota</taxon>
        <taxon>Alphaproteobacteria</taxon>
        <taxon>Hyphomicrobiales</taxon>
        <taxon>Nitrobacteraceae</taxon>
        <taxon>Bradyrhizobium</taxon>
    </lineage>
</organism>
<sequence>MQRPFDRAHEDLGNAIHLEHVNVQVPDQRLATLFYVAGLGLTRDPYLMVSDTNMWINVGKSQFHLPSGAAQVLRGHTGIVIPGREALLDRLASVASKLDGTAFAFSEHNDYVEATCPWGNRVRCHEPDAARFGRITLGIPYVEFEVPVGTAQGICAFYPEVMGIPAELGDGGGTIARVKMGMDQVLQFRETDRPQPDYDGHHVQMYITDFSGPYRRLQQRGLVSSEDNQYQYRFRDIVDPADGRKLFTVEHEVRSATHPMYLRPLVNRNPAVTNQTYAHGHEQWDWAMGPDQFDAR</sequence>
<evidence type="ECO:0000256" key="1">
    <source>
        <dbReference type="ARBA" id="ARBA00022723"/>
    </source>
</evidence>
<dbReference type="AlphaFoldDB" id="A0A975P231"/>
<dbReference type="EMBL" id="CP076136">
    <property type="protein sequence ID" value="QWG25190.1"/>
    <property type="molecule type" value="Genomic_DNA"/>
</dbReference>
<keyword evidence="1" id="KW-0479">Metal-binding</keyword>
<evidence type="ECO:0000313" key="2">
    <source>
        <dbReference type="EMBL" id="QWG25190.1"/>
    </source>
</evidence>
<dbReference type="Proteomes" id="UP000676951">
    <property type="component" value="Chromosome"/>
</dbReference>
<reference evidence="2 3" key="1">
    <citation type="submission" date="2021-06" db="EMBL/GenBank/DDBJ databases">
        <title>Bradyrhizobium sp. S2-11-4 Genome sequencing.</title>
        <authorList>
            <person name="Jin L."/>
        </authorList>
    </citation>
    <scope>NUCLEOTIDE SEQUENCE [LARGE SCALE GENOMIC DNA]</scope>
    <source>
        <strain evidence="2 3">S2-11-4</strain>
    </source>
</reference>
<dbReference type="InterPro" id="IPR018146">
    <property type="entry name" value="Glyoxalase_1_CS"/>
</dbReference>
<name>A0A975P231_9BRAD</name>
<evidence type="ECO:0000313" key="3">
    <source>
        <dbReference type="Proteomes" id="UP000676951"/>
    </source>
</evidence>
<protein>
    <recommendedName>
        <fullName evidence="4">VOC domain-containing protein</fullName>
    </recommendedName>
</protein>
<proteinExistence type="predicted"/>
<dbReference type="PANTHER" id="PTHR40280">
    <property type="entry name" value="BLR6907 PROTEIN"/>
    <property type="match status" value="1"/>
</dbReference>
<dbReference type="InterPro" id="IPR029068">
    <property type="entry name" value="Glyas_Bleomycin-R_OHBP_Dase"/>
</dbReference>
<accession>A0A975P231</accession>
<gene>
    <name evidence="2" type="ORF">KMZ93_10070</name>
</gene>
<dbReference type="RefSeq" id="WP_215605928.1">
    <property type="nucleotide sequence ID" value="NZ_CP076136.1"/>
</dbReference>
<dbReference type="PANTHER" id="PTHR40280:SF1">
    <property type="entry name" value="VOC DOMAIN-CONTAINING PROTEIN"/>
    <property type="match status" value="1"/>
</dbReference>
<dbReference type="PROSITE" id="PS00934">
    <property type="entry name" value="GLYOXALASE_I_1"/>
    <property type="match status" value="1"/>
</dbReference>
<dbReference type="GO" id="GO:0004462">
    <property type="term" value="F:lactoylglutathione lyase activity"/>
    <property type="evidence" value="ECO:0007669"/>
    <property type="project" value="InterPro"/>
</dbReference>
<dbReference type="SUPFAM" id="SSF54593">
    <property type="entry name" value="Glyoxalase/Bleomycin resistance protein/Dihydroxybiphenyl dioxygenase"/>
    <property type="match status" value="2"/>
</dbReference>
<evidence type="ECO:0008006" key="4">
    <source>
        <dbReference type="Google" id="ProtNLM"/>
    </source>
</evidence>
<dbReference type="GO" id="GO:0046872">
    <property type="term" value="F:metal ion binding"/>
    <property type="evidence" value="ECO:0007669"/>
    <property type="project" value="UniProtKB-KW"/>
</dbReference>
<keyword evidence="3" id="KW-1185">Reference proteome</keyword>